<gene>
    <name evidence="2" type="ORF">QNN11_06350</name>
</gene>
<name>A0AA95HQ31_9BACT</name>
<evidence type="ECO:0000313" key="2">
    <source>
        <dbReference type="EMBL" id="WHX10993.1"/>
    </source>
</evidence>
<dbReference type="EMBL" id="CP126056">
    <property type="protein sequence ID" value="WHX10993.1"/>
    <property type="molecule type" value="Genomic_DNA"/>
</dbReference>
<reference evidence="2" key="1">
    <citation type="journal article" date="2023" name="Nat. Commun.">
        <title>Identification of a novel Human Milk Oligosaccharides utilization cluster in the infant gut commensal Bacteroides dorei.</title>
        <authorList>
            <person name="Kijner S."/>
            <person name="Ennis D."/>
            <person name="Shmorak S."/>
            <person name="Florentin A."/>
            <person name="Yassour M."/>
        </authorList>
    </citation>
    <scope>NUCLEOTIDE SEQUENCE</scope>
    <source>
        <strain evidence="2">2</strain>
    </source>
</reference>
<evidence type="ECO:0000313" key="3">
    <source>
        <dbReference type="Proteomes" id="UP001177934"/>
    </source>
</evidence>
<organism evidence="2 3">
    <name type="scientific">Phocaeicola dorei</name>
    <dbReference type="NCBI Taxonomy" id="357276"/>
    <lineage>
        <taxon>Bacteria</taxon>
        <taxon>Pseudomonadati</taxon>
        <taxon>Bacteroidota</taxon>
        <taxon>Bacteroidia</taxon>
        <taxon>Bacteroidales</taxon>
        <taxon>Bacteroidaceae</taxon>
        <taxon>Phocaeicola</taxon>
    </lineage>
</organism>
<protein>
    <recommendedName>
        <fullName evidence="4">Transposase</fullName>
    </recommendedName>
</protein>
<dbReference type="AlphaFoldDB" id="A0AA95HQ31"/>
<proteinExistence type="predicted"/>
<feature type="region of interest" description="Disordered" evidence="1">
    <location>
        <begin position="36"/>
        <end position="83"/>
    </location>
</feature>
<evidence type="ECO:0000256" key="1">
    <source>
        <dbReference type="SAM" id="MobiDB-lite"/>
    </source>
</evidence>
<sequence length="110" mass="12712">MPNRLTFLSDLSAIPQTPCPSAFRLKDMHREMFQPENILQENQIPKNRRNTGPAEGFNPQLKDSRVQSFSRNADGQGVCGKNEGFEGFFKVFYIEYYERPYLTEKSKISS</sequence>
<accession>A0AA95HQ31</accession>
<evidence type="ECO:0008006" key="4">
    <source>
        <dbReference type="Google" id="ProtNLM"/>
    </source>
</evidence>
<dbReference type="Proteomes" id="UP001177934">
    <property type="component" value="Chromosome"/>
</dbReference>